<dbReference type="Pfam" id="PF19891">
    <property type="entry name" value="DUF6364"/>
    <property type="match status" value="1"/>
</dbReference>
<evidence type="ECO:0008006" key="3">
    <source>
        <dbReference type="Google" id="ProtNLM"/>
    </source>
</evidence>
<dbReference type="EMBL" id="PFAA01000024">
    <property type="protein sequence ID" value="PIT96830.1"/>
    <property type="molecule type" value="Genomic_DNA"/>
</dbReference>
<dbReference type="AlphaFoldDB" id="A0A2M6WVL5"/>
<dbReference type="Proteomes" id="UP000230481">
    <property type="component" value="Unassembled WGS sequence"/>
</dbReference>
<dbReference type="InterPro" id="IPR045944">
    <property type="entry name" value="DUF6364"/>
</dbReference>
<sequence length="98" mass="11319">MQTILNIKTDKKLKENAKKIAKNIGVPLSTVINSFLKQFVRDEEVTFSAKDYKITPYLEELVEEARKERTNKKKSDYFSAAKSFISDIKRGKCENEAK</sequence>
<dbReference type="InterPro" id="IPR013321">
    <property type="entry name" value="Arc_rbn_hlx_hlx"/>
</dbReference>
<evidence type="ECO:0000313" key="2">
    <source>
        <dbReference type="Proteomes" id="UP000230481"/>
    </source>
</evidence>
<accession>A0A2M6WVL5</accession>
<evidence type="ECO:0000313" key="1">
    <source>
        <dbReference type="EMBL" id="PIT96830.1"/>
    </source>
</evidence>
<reference evidence="2" key="1">
    <citation type="submission" date="2017-09" db="EMBL/GenBank/DDBJ databases">
        <title>Depth-based differentiation of microbial function through sediment-hosted aquifers and enrichment of novel symbionts in the deep terrestrial subsurface.</title>
        <authorList>
            <person name="Probst A.J."/>
            <person name="Ladd B."/>
            <person name="Jarett J.K."/>
            <person name="Geller-Mcgrath D.E."/>
            <person name="Sieber C.M.K."/>
            <person name="Emerson J.B."/>
            <person name="Anantharaman K."/>
            <person name="Thomas B.C."/>
            <person name="Malmstrom R."/>
            <person name="Stieglmeier M."/>
            <person name="Klingl A."/>
            <person name="Woyke T."/>
            <person name="Ryan C.M."/>
            <person name="Banfield J.F."/>
        </authorList>
    </citation>
    <scope>NUCLEOTIDE SEQUENCE [LARGE SCALE GENOMIC DNA]</scope>
</reference>
<dbReference type="Gene3D" id="1.10.1220.10">
    <property type="entry name" value="Met repressor-like"/>
    <property type="match status" value="1"/>
</dbReference>
<organism evidence="1 2">
    <name type="scientific">Candidatus Campbellbacteria bacterium CG10_big_fil_rev_8_21_14_0_10_35_52</name>
    <dbReference type="NCBI Taxonomy" id="1974527"/>
    <lineage>
        <taxon>Bacteria</taxon>
        <taxon>Candidatus Campbelliibacteriota</taxon>
    </lineage>
</organism>
<protein>
    <recommendedName>
        <fullName evidence="3">Type II toxin-antitoxin system antitoxin, RelB/DinJ family</fullName>
    </recommendedName>
</protein>
<name>A0A2M6WVL5_9BACT</name>
<gene>
    <name evidence="1" type="ORF">COT82_01170</name>
</gene>
<proteinExistence type="predicted"/>
<dbReference type="GO" id="GO:0006355">
    <property type="term" value="P:regulation of DNA-templated transcription"/>
    <property type="evidence" value="ECO:0007669"/>
    <property type="project" value="InterPro"/>
</dbReference>
<comment type="caution">
    <text evidence="1">The sequence shown here is derived from an EMBL/GenBank/DDBJ whole genome shotgun (WGS) entry which is preliminary data.</text>
</comment>